<keyword evidence="3 6" id="KW-0694">RNA-binding</keyword>
<dbReference type="SUPFAM" id="SSF54928">
    <property type="entry name" value="RNA-binding domain, RBD"/>
    <property type="match status" value="1"/>
</dbReference>
<reference evidence="10 11" key="1">
    <citation type="submission" date="2016-08" db="EMBL/GenBank/DDBJ databases">
        <authorList>
            <consortium name="Pathogen Informatics"/>
        </authorList>
    </citation>
    <scope>NUCLEOTIDE SEQUENCE [LARGE SCALE GENOMIC DNA]</scope>
    <source>
        <strain evidence="10 11">DS</strain>
    </source>
</reference>
<evidence type="ECO:0000256" key="2">
    <source>
        <dbReference type="ARBA" id="ARBA00022664"/>
    </source>
</evidence>
<evidence type="ECO:0000256" key="5">
    <source>
        <dbReference type="ARBA" id="ARBA00023242"/>
    </source>
</evidence>
<name>A0A1C6XUM2_PLACE</name>
<evidence type="ECO:0000313" key="11">
    <source>
        <dbReference type="Proteomes" id="UP000507536"/>
    </source>
</evidence>
<dbReference type="SMART" id="SM00443">
    <property type="entry name" value="G_patch"/>
    <property type="match status" value="1"/>
</dbReference>
<feature type="domain" description="G-patch" evidence="9">
    <location>
        <begin position="323"/>
        <end position="369"/>
    </location>
</feature>
<dbReference type="InterPro" id="IPR012677">
    <property type="entry name" value="Nucleotide-bd_a/b_plait_sf"/>
</dbReference>
<dbReference type="InterPro" id="IPR040052">
    <property type="entry name" value="RBM17"/>
</dbReference>
<sequence length="496" mass="56592">MDSLYGDLPPPVSTKNNNVKNNDNNNSSGEVKSDNYIELNKYLITPSIIQKKIANIKNVNKELEIGKADENPTKNNNIDNNGENIDVKKNDSKKIEIININQSIQDDLKKISGMLKKMHHGPQDENALANKRSYQEKQSNRDLYGDIKSNKLYEGFKSNNLNRGFKNSGENVTDELYDKYFIANANEDYDPSKPNDLNKIIKERKRKKIILLAAHKKKMEKEKENERHQMENNMFPFMQDEQKLINNINDKNDKKIKIKPLIGDHSISQKLIGTNGLNDNKMDDQKNIYNNLYENNSMSNTIESKDITAQNSNENVNEQAPVKKDFATRMMEKMGWKKGEGLGKDKQGIKAPLILQKVDKRSGVIVQAPIILKKTELANEKNNDSYDDEADAANSANNTVTRIIQLTNLVTIDEVDDTLKEEIEEEASKFGNLLNINIVTDPNLSDALAVKIYCEYESSDQAKNAFNTFKERTFAGRKVKVSFVNEQEYLSQEQNK</sequence>
<dbReference type="InterPro" id="IPR035979">
    <property type="entry name" value="RBD_domain_sf"/>
</dbReference>
<dbReference type="EMBL" id="LT608193">
    <property type="protein sequence ID" value="SCM09766.1"/>
    <property type="molecule type" value="Genomic_DNA"/>
</dbReference>
<dbReference type="GO" id="GO:0045292">
    <property type="term" value="P:mRNA cis splicing, via spliceosome"/>
    <property type="evidence" value="ECO:0007669"/>
    <property type="project" value="UniProtKB-UniRule"/>
</dbReference>
<keyword evidence="5" id="KW-0539">Nucleus</keyword>
<dbReference type="Pfam" id="PF00076">
    <property type="entry name" value="RRM_1"/>
    <property type="match status" value="1"/>
</dbReference>
<dbReference type="PROSITE" id="PS50174">
    <property type="entry name" value="G_PATCH"/>
    <property type="match status" value="1"/>
</dbReference>
<dbReference type="SMART" id="SM00361">
    <property type="entry name" value="RRM_1"/>
    <property type="match status" value="1"/>
</dbReference>
<dbReference type="Proteomes" id="UP000507536">
    <property type="component" value="Chromosome 13"/>
</dbReference>
<evidence type="ECO:0000259" key="9">
    <source>
        <dbReference type="PROSITE" id="PS50174"/>
    </source>
</evidence>
<dbReference type="AlphaFoldDB" id="A0A1C6XUM2"/>
<dbReference type="Gene3D" id="3.30.70.330">
    <property type="match status" value="1"/>
</dbReference>
<gene>
    <name evidence="10" type="ORF">PCHDS_000371200</name>
</gene>
<dbReference type="PANTHER" id="PTHR13288">
    <property type="entry name" value="SPLICING FACTOR 45 SPF45"/>
    <property type="match status" value="1"/>
</dbReference>
<evidence type="ECO:0000256" key="1">
    <source>
        <dbReference type="ARBA" id="ARBA00004123"/>
    </source>
</evidence>
<evidence type="ECO:0000256" key="6">
    <source>
        <dbReference type="PIRNR" id="PIRNR031066"/>
    </source>
</evidence>
<dbReference type="Pfam" id="PF01585">
    <property type="entry name" value="G-patch"/>
    <property type="match status" value="1"/>
</dbReference>
<dbReference type="GO" id="GO:0071011">
    <property type="term" value="C:precatalytic spliceosome"/>
    <property type="evidence" value="ECO:0007669"/>
    <property type="project" value="TreeGrafter"/>
</dbReference>
<organism evidence="10 11">
    <name type="scientific">Plasmodium chabaudi adami</name>
    <dbReference type="NCBI Taxonomy" id="5826"/>
    <lineage>
        <taxon>Eukaryota</taxon>
        <taxon>Sar</taxon>
        <taxon>Alveolata</taxon>
        <taxon>Apicomplexa</taxon>
        <taxon>Aconoidasida</taxon>
        <taxon>Haemosporida</taxon>
        <taxon>Plasmodiidae</taxon>
        <taxon>Plasmodium</taxon>
        <taxon>Plasmodium (Vinckeia)</taxon>
    </lineage>
</organism>
<protein>
    <submittedName>
        <fullName evidence="10">RNA-binding protein, putative</fullName>
    </submittedName>
</protein>
<dbReference type="FunFam" id="3.30.70.330:FF:000382">
    <property type="entry name" value="G-patch domain-containing protein"/>
    <property type="match status" value="1"/>
</dbReference>
<dbReference type="PIRSF" id="PIRSF031066">
    <property type="entry name" value="Splicing_factor_SPF45"/>
    <property type="match status" value="1"/>
</dbReference>
<accession>A0A1C6XUM2</accession>
<feature type="region of interest" description="Disordered" evidence="7">
    <location>
        <begin position="1"/>
        <end position="32"/>
    </location>
</feature>
<dbReference type="PANTHER" id="PTHR13288:SF8">
    <property type="entry name" value="SPLICING FACTOR 45"/>
    <property type="match status" value="1"/>
</dbReference>
<proteinExistence type="predicted"/>
<evidence type="ECO:0000313" key="10">
    <source>
        <dbReference type="EMBL" id="SCM09766.1"/>
    </source>
</evidence>
<feature type="compositionally biased region" description="Low complexity" evidence="7">
    <location>
        <begin position="13"/>
        <end position="30"/>
    </location>
</feature>
<comment type="subcellular location">
    <subcellularLocation>
        <location evidence="1">Nucleus</location>
    </subcellularLocation>
</comment>
<dbReference type="InterPro" id="IPR000504">
    <property type="entry name" value="RRM_dom"/>
</dbReference>
<dbReference type="InterPro" id="IPR000467">
    <property type="entry name" value="G_patch_dom"/>
</dbReference>
<dbReference type="PROSITE" id="PS50102">
    <property type="entry name" value="RRM"/>
    <property type="match status" value="1"/>
</dbReference>
<dbReference type="GO" id="GO:0003723">
    <property type="term" value="F:RNA binding"/>
    <property type="evidence" value="ECO:0007669"/>
    <property type="project" value="UniProtKB-UniRule"/>
</dbReference>
<keyword evidence="2 6" id="KW-0507">mRNA processing</keyword>
<feature type="domain" description="RRM" evidence="8">
    <location>
        <begin position="402"/>
        <end position="486"/>
    </location>
</feature>
<keyword evidence="4 6" id="KW-0508">mRNA splicing</keyword>
<evidence type="ECO:0000259" key="8">
    <source>
        <dbReference type="PROSITE" id="PS50102"/>
    </source>
</evidence>
<evidence type="ECO:0000256" key="7">
    <source>
        <dbReference type="SAM" id="MobiDB-lite"/>
    </source>
</evidence>
<evidence type="ECO:0000256" key="4">
    <source>
        <dbReference type="ARBA" id="ARBA00023187"/>
    </source>
</evidence>
<dbReference type="InterPro" id="IPR003954">
    <property type="entry name" value="RRM_euk-type"/>
</dbReference>
<dbReference type="CDD" id="cd12374">
    <property type="entry name" value="RRM_UHM_SPF45_PUF60"/>
    <property type="match status" value="1"/>
</dbReference>
<evidence type="ECO:0000256" key="3">
    <source>
        <dbReference type="ARBA" id="ARBA00022884"/>
    </source>
</evidence>